<comment type="caution">
    <text evidence="2">The sequence shown here is derived from an EMBL/GenBank/DDBJ whole genome shotgun (WGS) entry which is preliminary data.</text>
</comment>
<name>A0A1G2MQY9_9BACT</name>
<evidence type="ECO:0000313" key="3">
    <source>
        <dbReference type="Proteomes" id="UP000177565"/>
    </source>
</evidence>
<gene>
    <name evidence="2" type="ORF">A3C06_02485</name>
</gene>
<evidence type="ECO:0000256" key="1">
    <source>
        <dbReference type="SAM" id="Phobius"/>
    </source>
</evidence>
<keyword evidence="1" id="KW-1133">Transmembrane helix</keyword>
<feature type="transmembrane region" description="Helical" evidence="1">
    <location>
        <begin position="71"/>
        <end position="90"/>
    </location>
</feature>
<protein>
    <submittedName>
        <fullName evidence="2">Uncharacterized protein</fullName>
    </submittedName>
</protein>
<dbReference type="STRING" id="1802312.A3C06_02485"/>
<feature type="transmembrane region" description="Helical" evidence="1">
    <location>
        <begin position="36"/>
        <end position="59"/>
    </location>
</feature>
<proteinExistence type="predicted"/>
<organism evidence="2 3">
    <name type="scientific">Candidatus Taylorbacteria bacterium RIFCSPHIGHO2_02_FULL_46_13</name>
    <dbReference type="NCBI Taxonomy" id="1802312"/>
    <lineage>
        <taxon>Bacteria</taxon>
        <taxon>Candidatus Tayloriibacteriota</taxon>
    </lineage>
</organism>
<evidence type="ECO:0000313" key="2">
    <source>
        <dbReference type="EMBL" id="OHA26286.1"/>
    </source>
</evidence>
<dbReference type="EMBL" id="MHRQ01000023">
    <property type="protein sequence ID" value="OHA26286.1"/>
    <property type="molecule type" value="Genomic_DNA"/>
</dbReference>
<dbReference type="Proteomes" id="UP000177565">
    <property type="component" value="Unassembled WGS sequence"/>
</dbReference>
<feature type="transmembrane region" description="Helical" evidence="1">
    <location>
        <begin position="9"/>
        <end position="30"/>
    </location>
</feature>
<reference evidence="2 3" key="1">
    <citation type="journal article" date="2016" name="Nat. Commun.">
        <title>Thousands of microbial genomes shed light on interconnected biogeochemical processes in an aquifer system.</title>
        <authorList>
            <person name="Anantharaman K."/>
            <person name="Brown C.T."/>
            <person name="Hug L.A."/>
            <person name="Sharon I."/>
            <person name="Castelle C.J."/>
            <person name="Probst A.J."/>
            <person name="Thomas B.C."/>
            <person name="Singh A."/>
            <person name="Wilkins M.J."/>
            <person name="Karaoz U."/>
            <person name="Brodie E.L."/>
            <person name="Williams K.H."/>
            <person name="Hubbard S.S."/>
            <person name="Banfield J.F."/>
        </authorList>
    </citation>
    <scope>NUCLEOTIDE SEQUENCE [LARGE SCALE GENOMIC DNA]</scope>
</reference>
<keyword evidence="1" id="KW-0812">Transmembrane</keyword>
<sequence>MKSWKHWPYWLRGVALLLILDLPLILNSFLGSDFAFILWPLTIPMWPILWLVGLPYTLLGINLNLPIFTQQIVVLLAAISVGIILGSVYGKIKSKKQSSL</sequence>
<dbReference type="AlphaFoldDB" id="A0A1G2MQY9"/>
<accession>A0A1G2MQY9</accession>
<keyword evidence="1" id="KW-0472">Membrane</keyword>